<sequence>MQIKNPNTLNTYLEIPMKNRFTYFAMMLISFLTFAASSMAVASEGERDSIPESAYEHGYPNPFALGVHVGTTGVGLHIYQPLGTHFGLRLGGSFMPFNTRITGNYSNRDLRSSVSAKASNVSLMAGWAPFSQNRGFFRSFNIQVGGAYFFDLNGKLETRLSEGYQYGDIVVDPNRVGTITTNVNWKETVNPYAGIGWSNIVLDSRFSVSIDLGAYYLSKPTVTMQATGLLEENVNNAATIQKNIENYRYLPRVEIGFSYRFW</sequence>
<name>A0A0B8T497_9SPHI</name>
<feature type="transmembrane region" description="Helical" evidence="1">
    <location>
        <begin position="21"/>
        <end position="42"/>
    </location>
</feature>
<comment type="caution">
    <text evidence="2">The sequence shown here is derived from an EMBL/GenBank/DDBJ whole genome shotgun (WGS) entry which is preliminary data.</text>
</comment>
<evidence type="ECO:0008006" key="4">
    <source>
        <dbReference type="Google" id="ProtNLM"/>
    </source>
</evidence>
<dbReference type="PATRIC" id="fig|1229276.3.peg.1968"/>
<accession>A0A0B8T497</accession>
<dbReference type="eggNOG" id="ENOG5032ZCE">
    <property type="taxonomic scope" value="Bacteria"/>
</dbReference>
<evidence type="ECO:0000313" key="3">
    <source>
        <dbReference type="Proteomes" id="UP000031802"/>
    </source>
</evidence>
<organism evidence="2 3">
    <name type="scientific">Sphingobacterium deserti</name>
    <dbReference type="NCBI Taxonomy" id="1229276"/>
    <lineage>
        <taxon>Bacteria</taxon>
        <taxon>Pseudomonadati</taxon>
        <taxon>Bacteroidota</taxon>
        <taxon>Sphingobacteriia</taxon>
        <taxon>Sphingobacteriales</taxon>
        <taxon>Sphingobacteriaceae</taxon>
        <taxon>Sphingobacterium</taxon>
    </lineage>
</organism>
<dbReference type="EMBL" id="JJMU01000028">
    <property type="protein sequence ID" value="KGE14298.1"/>
    <property type="molecule type" value="Genomic_DNA"/>
</dbReference>
<gene>
    <name evidence="2" type="ORF">DI53_1912</name>
</gene>
<dbReference type="STRING" id="1229276.DI53_1912"/>
<keyword evidence="1" id="KW-0472">Membrane</keyword>
<dbReference type="Gene3D" id="2.40.160.170">
    <property type="match status" value="1"/>
</dbReference>
<reference evidence="3" key="1">
    <citation type="submission" date="2014-04" db="EMBL/GenBank/DDBJ databases">
        <title>Whole-Genome optical mapping and complete genome sequence of Sphingobacterium deserti sp. nov., a new spaces isolated from desert in the west of China.</title>
        <authorList>
            <person name="Teng C."/>
            <person name="Zhou Z."/>
            <person name="Li X."/>
            <person name="Chen M."/>
            <person name="Lin M."/>
            <person name="Wang L."/>
            <person name="Su S."/>
            <person name="Zhang C."/>
            <person name="Zhang W."/>
        </authorList>
    </citation>
    <scope>NUCLEOTIDE SEQUENCE [LARGE SCALE GENOMIC DNA]</scope>
    <source>
        <strain evidence="3">ACCC05744</strain>
    </source>
</reference>
<keyword evidence="1" id="KW-0812">Transmembrane</keyword>
<keyword evidence="1" id="KW-1133">Transmembrane helix</keyword>
<keyword evidence="3" id="KW-1185">Reference proteome</keyword>
<dbReference type="Proteomes" id="UP000031802">
    <property type="component" value="Unassembled WGS sequence"/>
</dbReference>
<proteinExistence type="predicted"/>
<protein>
    <recommendedName>
        <fullName evidence="4">Outer membrane protein beta-barrel domain-containing protein</fullName>
    </recommendedName>
</protein>
<reference evidence="2 3" key="2">
    <citation type="journal article" date="2015" name="PLoS ONE">
        <title>Whole-Genome Optical Mapping and Finished Genome Sequence of Sphingobacterium deserti sp. nov., a New Species Isolated from the Western Desert of China.</title>
        <authorList>
            <person name="Teng C."/>
            <person name="Zhou Z."/>
            <person name="Molnar I."/>
            <person name="Li X."/>
            <person name="Tang R."/>
            <person name="Chen M."/>
            <person name="Wang L."/>
            <person name="Su S."/>
            <person name="Zhang W."/>
            <person name="Lin M."/>
        </authorList>
    </citation>
    <scope>NUCLEOTIDE SEQUENCE [LARGE SCALE GENOMIC DNA]</scope>
    <source>
        <strain evidence="3">ACCC05744</strain>
    </source>
</reference>
<evidence type="ECO:0000313" key="2">
    <source>
        <dbReference type="EMBL" id="KGE14298.1"/>
    </source>
</evidence>
<dbReference type="AlphaFoldDB" id="A0A0B8T497"/>
<evidence type="ECO:0000256" key="1">
    <source>
        <dbReference type="SAM" id="Phobius"/>
    </source>
</evidence>